<keyword evidence="1" id="KW-0812">Transmembrane</keyword>
<keyword evidence="1" id="KW-1133">Transmembrane helix</keyword>
<dbReference type="RefSeq" id="WP_071630995.1">
    <property type="nucleotide sequence ID" value="NZ_JBHJZM010000027.1"/>
</dbReference>
<feature type="transmembrane region" description="Helical" evidence="1">
    <location>
        <begin position="130"/>
        <end position="151"/>
    </location>
</feature>
<organism evidence="2 3">
    <name type="scientific">Brucella cytisi</name>
    <dbReference type="NCBI Taxonomy" id="407152"/>
    <lineage>
        <taxon>Bacteria</taxon>
        <taxon>Pseudomonadati</taxon>
        <taxon>Pseudomonadota</taxon>
        <taxon>Alphaproteobacteria</taxon>
        <taxon>Hyphomicrobiales</taxon>
        <taxon>Brucellaceae</taxon>
        <taxon>Brucella/Ochrobactrum group</taxon>
        <taxon>Brucella</taxon>
    </lineage>
</organism>
<dbReference type="AlphaFoldDB" id="A0A1J6HMM8"/>
<dbReference type="Proteomes" id="UP000182985">
    <property type="component" value="Unassembled WGS sequence"/>
</dbReference>
<proteinExistence type="predicted"/>
<accession>A0A1J6HMM8</accession>
<protein>
    <submittedName>
        <fullName evidence="2">Uncharacterized protein</fullName>
    </submittedName>
</protein>
<evidence type="ECO:0000313" key="3">
    <source>
        <dbReference type="Proteomes" id="UP000182985"/>
    </source>
</evidence>
<sequence length="198" mass="22825">MQQVLFSVVFPVIAGLLIFLMQHFIIQLSRERDKWKSPKLQELREVISDKHVRPSLKSLAKEQVDDEVFFIRTGIRLRNPNELEPLLKFKRELGGNFGWQSIRIIYPMHLCASDGTMNLRFAFGDKLGHYILNLLAVLLILSTGLFMLSVVDDGRKFLIGMAIALPVMMVVTFVLQYLDMAYRTAKFIQKHLNEQSAD</sequence>
<keyword evidence="1" id="KW-0472">Membrane</keyword>
<feature type="transmembrane region" description="Helical" evidence="1">
    <location>
        <begin position="6"/>
        <end position="26"/>
    </location>
</feature>
<evidence type="ECO:0000256" key="1">
    <source>
        <dbReference type="SAM" id="Phobius"/>
    </source>
</evidence>
<name>A0A1J6HMM8_9HYPH</name>
<keyword evidence="3" id="KW-1185">Reference proteome</keyword>
<evidence type="ECO:0000313" key="2">
    <source>
        <dbReference type="EMBL" id="OIS94180.1"/>
    </source>
</evidence>
<dbReference type="EMBL" id="MOEC01000005">
    <property type="protein sequence ID" value="OIS94180.1"/>
    <property type="molecule type" value="Genomic_DNA"/>
</dbReference>
<feature type="transmembrane region" description="Helical" evidence="1">
    <location>
        <begin position="157"/>
        <end position="178"/>
    </location>
</feature>
<gene>
    <name evidence="2" type="ORF">BLA27_06535</name>
</gene>
<reference evidence="2 3" key="1">
    <citation type="submission" date="2016-10" db="EMBL/GenBank/DDBJ databases">
        <title>The Draft Genome Sequence of the Potato Rhizosphere Bacteria Ochrobactrum sp. IPA7.2.</title>
        <authorList>
            <person name="Gogoleva N.E."/>
            <person name="Khlopko Y.A."/>
            <person name="Burygin G.L."/>
            <person name="Plotnikov A.O."/>
        </authorList>
    </citation>
    <scope>NUCLEOTIDE SEQUENCE [LARGE SCALE GENOMIC DNA]</scope>
    <source>
        <strain evidence="2 3">IPA7.2</strain>
    </source>
</reference>
<comment type="caution">
    <text evidence="2">The sequence shown here is derived from an EMBL/GenBank/DDBJ whole genome shotgun (WGS) entry which is preliminary data.</text>
</comment>